<organism evidence="3 4">
    <name type="scientific">Cudoniella acicularis</name>
    <dbReference type="NCBI Taxonomy" id="354080"/>
    <lineage>
        <taxon>Eukaryota</taxon>
        <taxon>Fungi</taxon>
        <taxon>Dikarya</taxon>
        <taxon>Ascomycota</taxon>
        <taxon>Pezizomycotina</taxon>
        <taxon>Leotiomycetes</taxon>
        <taxon>Helotiales</taxon>
        <taxon>Tricladiaceae</taxon>
        <taxon>Cudoniella</taxon>
    </lineage>
</organism>
<dbReference type="Proteomes" id="UP000566819">
    <property type="component" value="Unassembled WGS sequence"/>
</dbReference>
<evidence type="ECO:0000256" key="1">
    <source>
        <dbReference type="SAM" id="MobiDB-lite"/>
    </source>
</evidence>
<keyword evidence="2" id="KW-0812">Transmembrane</keyword>
<feature type="transmembrane region" description="Helical" evidence="2">
    <location>
        <begin position="222"/>
        <end position="245"/>
    </location>
</feature>
<sequence>MTTAAFSSRPPNTVSGVVTSWLPITTEWPILTACATAYVTNGGVAVLYDPSLGVSNTPLLKCLPPEATLWWEQGIQTPLLTVTSLGPLVCPGAYTTATQIEINSLTTEIACCPSSYTFSGIQPYGTVGECVSTLTSGNSFTYEAAPASTGPWATISTIWGSQVGSVNAIPLNGFIFAQATAPPNSSPASATISSSSSVTVSTPTGSPSGSASSGDLSPGAKAGIGVGVALGILGIACALGSFFYISRHRRKVKSLTLSGGEGGIAMAAAGQGGMEAVSGTRKMDEPSQGGANRPVPQPNATPLYEMDNQEPVVVPEMDSATPNIRRPDVKREDVKYKAFNPGS</sequence>
<gene>
    <name evidence="3" type="ORF">G7Y89_g12561</name>
</gene>
<dbReference type="AlphaFoldDB" id="A0A8H4VZJ2"/>
<feature type="region of interest" description="Disordered" evidence="1">
    <location>
        <begin position="277"/>
        <end position="343"/>
    </location>
</feature>
<protein>
    <submittedName>
        <fullName evidence="3">Uncharacterized protein</fullName>
    </submittedName>
</protein>
<comment type="caution">
    <text evidence="3">The sequence shown here is derived from an EMBL/GenBank/DDBJ whole genome shotgun (WGS) entry which is preliminary data.</text>
</comment>
<evidence type="ECO:0000313" key="3">
    <source>
        <dbReference type="EMBL" id="KAF4625604.1"/>
    </source>
</evidence>
<feature type="compositionally biased region" description="Basic and acidic residues" evidence="1">
    <location>
        <begin position="325"/>
        <end position="336"/>
    </location>
</feature>
<feature type="region of interest" description="Disordered" evidence="1">
    <location>
        <begin position="186"/>
        <end position="217"/>
    </location>
</feature>
<dbReference type="OrthoDB" id="4497263at2759"/>
<keyword evidence="2" id="KW-0472">Membrane</keyword>
<proteinExistence type="predicted"/>
<reference evidence="3 4" key="1">
    <citation type="submission" date="2020-03" db="EMBL/GenBank/DDBJ databases">
        <title>Draft Genome Sequence of Cudoniella acicularis.</title>
        <authorList>
            <person name="Buettner E."/>
            <person name="Kellner H."/>
        </authorList>
    </citation>
    <scope>NUCLEOTIDE SEQUENCE [LARGE SCALE GENOMIC DNA]</scope>
    <source>
        <strain evidence="3 4">DSM 108380</strain>
    </source>
</reference>
<keyword evidence="2" id="KW-1133">Transmembrane helix</keyword>
<evidence type="ECO:0000313" key="4">
    <source>
        <dbReference type="Proteomes" id="UP000566819"/>
    </source>
</evidence>
<dbReference type="EMBL" id="JAAMPI010001336">
    <property type="protein sequence ID" value="KAF4625604.1"/>
    <property type="molecule type" value="Genomic_DNA"/>
</dbReference>
<evidence type="ECO:0000256" key="2">
    <source>
        <dbReference type="SAM" id="Phobius"/>
    </source>
</evidence>
<accession>A0A8H4VZJ2</accession>
<name>A0A8H4VZJ2_9HELO</name>
<keyword evidence="4" id="KW-1185">Reference proteome</keyword>